<evidence type="ECO:0000256" key="3">
    <source>
        <dbReference type="ARBA" id="ARBA00023163"/>
    </source>
</evidence>
<dbReference type="GO" id="GO:0003700">
    <property type="term" value="F:DNA-binding transcription factor activity"/>
    <property type="evidence" value="ECO:0007669"/>
    <property type="project" value="InterPro"/>
</dbReference>
<dbReference type="Proteomes" id="UP000268007">
    <property type="component" value="Unassembled WGS sequence"/>
</dbReference>
<dbReference type="SUPFAM" id="SSF46689">
    <property type="entry name" value="Homeodomain-like"/>
    <property type="match status" value="1"/>
</dbReference>
<evidence type="ECO:0000313" key="6">
    <source>
        <dbReference type="Proteomes" id="UP000268007"/>
    </source>
</evidence>
<dbReference type="PROSITE" id="PS01124">
    <property type="entry name" value="HTH_ARAC_FAMILY_2"/>
    <property type="match status" value="1"/>
</dbReference>
<dbReference type="Gene3D" id="1.10.10.60">
    <property type="entry name" value="Homeodomain-like"/>
    <property type="match status" value="2"/>
</dbReference>
<evidence type="ECO:0000313" key="5">
    <source>
        <dbReference type="EMBL" id="RKR84648.1"/>
    </source>
</evidence>
<sequence>MEESSVIDTTVAQMLHTLGIEESKELSDNIGNFDVQIFKVFDFIPDLVLTIRSYVIKKKFTHHFGNVQKFENGIFFSFHNFFKDTSNNNSSHSLNEELPHVKIIPMNSSQEYTFYKNTHMKHVGILVSIDYLKRFLREDAAKFSDLLTCQNSLVIEEFMSDDILRTINEIVNADNVSLSKFYFKLKAIELLYFLFKRLDKRVQMTFHRLTRTEIQNLYKVRDRLIAQLDNAPPLGELKNIAGMNEIKLRKSFIQVFGMGLYEYFQHIRMQEAARLLREDNLTVSEAGYRLGFTNLSHFSRVFEASIGVKPKKWSMEKSIGS</sequence>
<dbReference type="InterPro" id="IPR018060">
    <property type="entry name" value="HTH_AraC"/>
</dbReference>
<keyword evidence="1" id="KW-0805">Transcription regulation</keyword>
<protein>
    <submittedName>
        <fullName evidence="5">AraC-like DNA-binding protein</fullName>
    </submittedName>
</protein>
<keyword evidence="3" id="KW-0804">Transcription</keyword>
<dbReference type="AlphaFoldDB" id="A0A495J876"/>
<name>A0A495J876_9SPHI</name>
<dbReference type="PROSITE" id="PS00041">
    <property type="entry name" value="HTH_ARAC_FAMILY_1"/>
    <property type="match status" value="1"/>
</dbReference>
<gene>
    <name evidence="5" type="ORF">BDD43_4896</name>
</gene>
<dbReference type="GO" id="GO:0043565">
    <property type="term" value="F:sequence-specific DNA binding"/>
    <property type="evidence" value="ECO:0007669"/>
    <property type="project" value="InterPro"/>
</dbReference>
<comment type="caution">
    <text evidence="5">The sequence shown here is derived from an EMBL/GenBank/DDBJ whole genome shotgun (WGS) entry which is preliminary data.</text>
</comment>
<organism evidence="5 6">
    <name type="scientific">Mucilaginibacter gracilis</name>
    <dbReference type="NCBI Taxonomy" id="423350"/>
    <lineage>
        <taxon>Bacteria</taxon>
        <taxon>Pseudomonadati</taxon>
        <taxon>Bacteroidota</taxon>
        <taxon>Sphingobacteriia</taxon>
        <taxon>Sphingobacteriales</taxon>
        <taxon>Sphingobacteriaceae</taxon>
        <taxon>Mucilaginibacter</taxon>
    </lineage>
</organism>
<proteinExistence type="predicted"/>
<dbReference type="RefSeq" id="WP_121200418.1">
    <property type="nucleotide sequence ID" value="NZ_RBKU01000001.1"/>
</dbReference>
<dbReference type="InterPro" id="IPR018062">
    <property type="entry name" value="HTH_AraC-typ_CS"/>
</dbReference>
<dbReference type="SMART" id="SM00342">
    <property type="entry name" value="HTH_ARAC"/>
    <property type="match status" value="1"/>
</dbReference>
<evidence type="ECO:0000259" key="4">
    <source>
        <dbReference type="PROSITE" id="PS01124"/>
    </source>
</evidence>
<dbReference type="OrthoDB" id="1156172at2"/>
<reference evidence="5 6" key="1">
    <citation type="submission" date="2018-10" db="EMBL/GenBank/DDBJ databases">
        <title>Genomic Encyclopedia of Archaeal and Bacterial Type Strains, Phase II (KMG-II): from individual species to whole genera.</title>
        <authorList>
            <person name="Goeker M."/>
        </authorList>
    </citation>
    <scope>NUCLEOTIDE SEQUENCE [LARGE SCALE GENOMIC DNA]</scope>
    <source>
        <strain evidence="5 6">DSM 18602</strain>
    </source>
</reference>
<keyword evidence="2 5" id="KW-0238">DNA-binding</keyword>
<dbReference type="Pfam" id="PF12833">
    <property type="entry name" value="HTH_18"/>
    <property type="match status" value="1"/>
</dbReference>
<keyword evidence="6" id="KW-1185">Reference proteome</keyword>
<dbReference type="InterPro" id="IPR009057">
    <property type="entry name" value="Homeodomain-like_sf"/>
</dbReference>
<dbReference type="PANTHER" id="PTHR47893:SF1">
    <property type="entry name" value="REGULATORY PROTEIN PCHR"/>
    <property type="match status" value="1"/>
</dbReference>
<dbReference type="InterPro" id="IPR053142">
    <property type="entry name" value="PchR_regulatory_protein"/>
</dbReference>
<evidence type="ECO:0000256" key="2">
    <source>
        <dbReference type="ARBA" id="ARBA00023125"/>
    </source>
</evidence>
<accession>A0A495J876</accession>
<evidence type="ECO:0000256" key="1">
    <source>
        <dbReference type="ARBA" id="ARBA00023015"/>
    </source>
</evidence>
<feature type="domain" description="HTH araC/xylS-type" evidence="4">
    <location>
        <begin position="218"/>
        <end position="316"/>
    </location>
</feature>
<dbReference type="EMBL" id="RBKU01000001">
    <property type="protein sequence ID" value="RKR84648.1"/>
    <property type="molecule type" value="Genomic_DNA"/>
</dbReference>
<dbReference type="PANTHER" id="PTHR47893">
    <property type="entry name" value="REGULATORY PROTEIN PCHR"/>
    <property type="match status" value="1"/>
</dbReference>